<protein>
    <submittedName>
        <fullName evidence="2">Tetratricopeptide repeat-containing protein</fullName>
    </submittedName>
</protein>
<organism evidence="2 3">
    <name type="scientific">Pseudodesulfovibrio methanolicus</name>
    <dbReference type="NCBI Taxonomy" id="3126690"/>
    <lineage>
        <taxon>Bacteria</taxon>
        <taxon>Pseudomonadati</taxon>
        <taxon>Thermodesulfobacteriota</taxon>
        <taxon>Desulfovibrionia</taxon>
        <taxon>Desulfovibrionales</taxon>
        <taxon>Desulfovibrionaceae</taxon>
    </lineage>
</organism>
<evidence type="ECO:0000313" key="3">
    <source>
        <dbReference type="Proteomes" id="UP001385389"/>
    </source>
</evidence>
<dbReference type="Proteomes" id="UP001385389">
    <property type="component" value="Chromosome"/>
</dbReference>
<keyword evidence="3" id="KW-1185">Reference proteome</keyword>
<dbReference type="RefSeq" id="WP_338667332.1">
    <property type="nucleotide sequence ID" value="NZ_CP146609.1"/>
</dbReference>
<dbReference type="InterPro" id="IPR029058">
    <property type="entry name" value="AB_hydrolase_fold"/>
</dbReference>
<accession>A0ABZ2ISI9</accession>
<dbReference type="Gene3D" id="1.25.40.10">
    <property type="entry name" value="Tetratricopeptide repeat domain"/>
    <property type="match status" value="1"/>
</dbReference>
<name>A0ABZ2ISI9_9BACT</name>
<sequence>MFGTDRQFMNWDLYSVGYPSALTPDIPFWKKEPPISLIAKSLLTQTNLGPLSEYQAIAIVAHSMGGLVAQAACIESKEFAERVSHLVHYGTPSLGLRKAKALGFYKAQIADMKAGGKFIETLRGKWDLITTHGLPFSFLSVAGNQDDFVPSASSLSPFLEEHQAVISGNHVDIVRPVSQTCAGVCLLKNFLESGHYKAGPIDSAALAVERKDFQAAINTYEMHIDELDEKSLGTYALALASLGKAETAIELLQNNLEKGTDIQGILGGRLKRRWLAEGKSGDAEQARELYTEAFRQAESKGDHSQCHYHAINVAFMVLASARDYTEMEKWAKVAMDHANKATRDKWAEATVAEAHLYLGDIETAKKKYKIIFTLGNFSPRELASIALQSLHISEHINSTDFTDFINSL</sequence>
<dbReference type="Pfam" id="PF07819">
    <property type="entry name" value="PGAP1"/>
    <property type="match status" value="1"/>
</dbReference>
<dbReference type="SUPFAM" id="SSF53474">
    <property type="entry name" value="alpha/beta-Hydrolases"/>
    <property type="match status" value="1"/>
</dbReference>
<evidence type="ECO:0000313" key="2">
    <source>
        <dbReference type="EMBL" id="WWX21669.1"/>
    </source>
</evidence>
<evidence type="ECO:0000259" key="1">
    <source>
        <dbReference type="Pfam" id="PF07819"/>
    </source>
</evidence>
<reference evidence="2 3" key="1">
    <citation type="submission" date="2024-03" db="EMBL/GenBank/DDBJ databases">
        <title>Phenotype and Genome Characterization of a Sulfate-Reducing Bacterium Pseudodesulfovibrio sp. strain 5S69, isolated from Petroleum Reservoir in Tatarstan (Russia).</title>
        <authorList>
            <person name="Bidzhieva S.K."/>
            <person name="Kadnikov V."/>
            <person name="Tourova T.P."/>
            <person name="Samigullina S.R."/>
            <person name="Sokolova D.S."/>
            <person name="Poltaraus A.B."/>
            <person name="Avtukh A.N."/>
            <person name="Tereshina V.M."/>
            <person name="Mardanov A.V."/>
            <person name="Nazina T.N."/>
        </authorList>
    </citation>
    <scope>NUCLEOTIDE SEQUENCE [LARGE SCALE GENOMIC DNA]</scope>
    <source>
        <strain evidence="2 3">5S69</strain>
    </source>
</reference>
<proteinExistence type="predicted"/>
<dbReference type="SUPFAM" id="SSF81901">
    <property type="entry name" value="HCP-like"/>
    <property type="match status" value="1"/>
</dbReference>
<dbReference type="InterPro" id="IPR011990">
    <property type="entry name" value="TPR-like_helical_dom_sf"/>
</dbReference>
<feature type="domain" description="GPI inositol-deacylase PGAP1-like alpha/beta" evidence="1">
    <location>
        <begin position="54"/>
        <end position="93"/>
    </location>
</feature>
<dbReference type="Gene3D" id="3.40.50.1820">
    <property type="entry name" value="alpha/beta hydrolase"/>
    <property type="match status" value="1"/>
</dbReference>
<dbReference type="InterPro" id="IPR046880">
    <property type="entry name" value="TPR-S"/>
</dbReference>
<dbReference type="InterPro" id="IPR012908">
    <property type="entry name" value="PGAP1-ab_dom-like"/>
</dbReference>
<dbReference type="EMBL" id="CP146609">
    <property type="protein sequence ID" value="WWX21669.1"/>
    <property type="molecule type" value="Genomic_DNA"/>
</dbReference>
<gene>
    <name evidence="2" type="ORF">V8V93_14625</name>
</gene>
<dbReference type="Pfam" id="PF20308">
    <property type="entry name" value="TPR-S"/>
    <property type="match status" value="1"/>
</dbReference>